<dbReference type="OrthoDB" id="3262173at2759"/>
<feature type="region of interest" description="Disordered" evidence="1">
    <location>
        <begin position="1"/>
        <end position="169"/>
    </location>
</feature>
<dbReference type="EMBL" id="JACGCI010000009">
    <property type="protein sequence ID" value="KAF6761685.1"/>
    <property type="molecule type" value="Genomic_DNA"/>
</dbReference>
<dbReference type="Proteomes" id="UP000521943">
    <property type="component" value="Unassembled WGS sequence"/>
</dbReference>
<keyword evidence="3" id="KW-1185">Reference proteome</keyword>
<organism evidence="2 3">
    <name type="scientific">Ephemerocybe angulata</name>
    <dbReference type="NCBI Taxonomy" id="980116"/>
    <lineage>
        <taxon>Eukaryota</taxon>
        <taxon>Fungi</taxon>
        <taxon>Dikarya</taxon>
        <taxon>Basidiomycota</taxon>
        <taxon>Agaricomycotina</taxon>
        <taxon>Agaricomycetes</taxon>
        <taxon>Agaricomycetidae</taxon>
        <taxon>Agaricales</taxon>
        <taxon>Agaricineae</taxon>
        <taxon>Psathyrellaceae</taxon>
        <taxon>Ephemerocybe</taxon>
    </lineage>
</organism>
<evidence type="ECO:0000313" key="2">
    <source>
        <dbReference type="EMBL" id="KAF6761685.1"/>
    </source>
</evidence>
<feature type="compositionally biased region" description="Polar residues" evidence="1">
    <location>
        <begin position="124"/>
        <end position="133"/>
    </location>
</feature>
<feature type="compositionally biased region" description="Basic and acidic residues" evidence="1">
    <location>
        <begin position="438"/>
        <end position="457"/>
    </location>
</feature>
<feature type="compositionally biased region" description="Polar residues" evidence="1">
    <location>
        <begin position="141"/>
        <end position="153"/>
    </location>
</feature>
<proteinExistence type="predicted"/>
<evidence type="ECO:0000256" key="1">
    <source>
        <dbReference type="SAM" id="MobiDB-lite"/>
    </source>
</evidence>
<feature type="compositionally biased region" description="Low complexity" evidence="1">
    <location>
        <begin position="17"/>
        <end position="33"/>
    </location>
</feature>
<feature type="compositionally biased region" description="Polar residues" evidence="1">
    <location>
        <begin position="102"/>
        <end position="116"/>
    </location>
</feature>
<feature type="region of interest" description="Disordered" evidence="1">
    <location>
        <begin position="402"/>
        <end position="462"/>
    </location>
</feature>
<feature type="compositionally biased region" description="Low complexity" evidence="1">
    <location>
        <begin position="408"/>
        <end position="420"/>
    </location>
</feature>
<name>A0A8H6IA00_9AGAR</name>
<protein>
    <submittedName>
        <fullName evidence="2">Uncharacterized protein</fullName>
    </submittedName>
</protein>
<sequence>MLNKQNTLHPRSYPTYSTTSEQSDASSSDTRSQLATANSKATMQAPLRQTGVKNTPKKAGPKSVKLGQTPGKTPGKAPPKIDLRDVPGPGPKRRNSADGSEKSLNVPKSTPSQNKPRSTHMRTKSTASLSSLSHVRARAGASSSPNLAKTTTGSGRGNEAPAGAKPVSKVVSAAPSVGLEDEEEDASVADSFADSVVSAAGGGKISRTVKDRQEYYKNQSDCHAFGPHRAVCSRCKQVVNLTRKQTYAVGPWERHRAKCDQELASELVNAPVDVIFGEQPVRRNAAERRAYLLADKHIVNVEEERVKCAKCEKWVALKKGQPYDLTKWKQHSEKCTPDSERVHSAERKLAIVNDPLVKSFDTATIECAQCGTRVAGSLGQDYDIGAWEEHKAQCRLSQSATVNSVPFPSSSSEKPASVASTEVTLVAADTSRQNLSKRAREDGAEDEHPSNRPRTEGYEPPVKDAPGVMGWFMLPFQSFARGFKESLRNDKPPYILIYPTGSGLLGGKGRALPCSSNWTSRKYPQPTQPCKDIERRDEIVQTM</sequence>
<reference evidence="2 3" key="1">
    <citation type="submission" date="2020-07" db="EMBL/GenBank/DDBJ databases">
        <title>Comparative genomics of pyrophilous fungi reveals a link between fire events and developmental genes.</title>
        <authorList>
            <consortium name="DOE Joint Genome Institute"/>
            <person name="Steindorff A.S."/>
            <person name="Carver A."/>
            <person name="Calhoun S."/>
            <person name="Stillman K."/>
            <person name="Liu H."/>
            <person name="Lipzen A."/>
            <person name="Pangilinan J."/>
            <person name="Labutti K."/>
            <person name="Bruns T.D."/>
            <person name="Grigoriev I.V."/>
        </authorList>
    </citation>
    <scope>NUCLEOTIDE SEQUENCE [LARGE SCALE GENOMIC DNA]</scope>
    <source>
        <strain evidence="2 3">CBS 144469</strain>
    </source>
</reference>
<feature type="compositionally biased region" description="Low complexity" evidence="1">
    <location>
        <begin position="69"/>
        <end position="78"/>
    </location>
</feature>
<comment type="caution">
    <text evidence="2">The sequence shown here is derived from an EMBL/GenBank/DDBJ whole genome shotgun (WGS) entry which is preliminary data.</text>
</comment>
<gene>
    <name evidence="2" type="ORF">DFP72DRAFT_879343</name>
</gene>
<evidence type="ECO:0000313" key="3">
    <source>
        <dbReference type="Proteomes" id="UP000521943"/>
    </source>
</evidence>
<accession>A0A8H6IA00</accession>
<dbReference type="AlphaFoldDB" id="A0A8H6IA00"/>